<organism evidence="7 8">
    <name type="scientific">Paenibacillus vini</name>
    <dbReference type="NCBI Taxonomy" id="1476024"/>
    <lineage>
        <taxon>Bacteria</taxon>
        <taxon>Bacillati</taxon>
        <taxon>Bacillota</taxon>
        <taxon>Bacilli</taxon>
        <taxon>Bacillales</taxon>
        <taxon>Paenibacillaceae</taxon>
        <taxon>Paenibacillus</taxon>
    </lineage>
</organism>
<evidence type="ECO:0000256" key="1">
    <source>
        <dbReference type="ARBA" id="ARBA00023015"/>
    </source>
</evidence>
<protein>
    <recommendedName>
        <fullName evidence="6">HTH tetR-type domain-containing protein</fullName>
    </recommendedName>
</protein>
<feature type="domain" description="HTH tetR-type" evidence="6">
    <location>
        <begin position="14"/>
        <end position="73"/>
    </location>
</feature>
<evidence type="ECO:0000313" key="7">
    <source>
        <dbReference type="EMBL" id="GIP51927.1"/>
    </source>
</evidence>
<gene>
    <name evidence="7" type="ORF">J42TS3_09620</name>
</gene>
<keyword evidence="1" id="KW-0805">Transcription regulation</keyword>
<dbReference type="SUPFAM" id="SSF46689">
    <property type="entry name" value="Homeodomain-like"/>
    <property type="match status" value="1"/>
</dbReference>
<evidence type="ECO:0000259" key="6">
    <source>
        <dbReference type="PROSITE" id="PS50977"/>
    </source>
</evidence>
<feature type="DNA-binding region" description="H-T-H motif" evidence="4">
    <location>
        <begin position="36"/>
        <end position="55"/>
    </location>
</feature>
<dbReference type="RefSeq" id="WP_213653955.1">
    <property type="nucleotide sequence ID" value="NZ_BOSL01000002.1"/>
</dbReference>
<dbReference type="InterPro" id="IPR009057">
    <property type="entry name" value="Homeodomain-like_sf"/>
</dbReference>
<reference evidence="7 8" key="1">
    <citation type="submission" date="2021-03" db="EMBL/GenBank/DDBJ databases">
        <title>Antimicrobial resistance genes in bacteria isolated from Japanese honey, and their potential for conferring macrolide and lincosamide resistance in the American foulbrood pathogen Paenibacillus larvae.</title>
        <authorList>
            <person name="Okamoto M."/>
            <person name="Kumagai M."/>
            <person name="Kanamori H."/>
            <person name="Takamatsu D."/>
        </authorList>
    </citation>
    <scope>NUCLEOTIDE SEQUENCE [LARGE SCALE GENOMIC DNA]</scope>
    <source>
        <strain evidence="7 8">J42TS3</strain>
    </source>
</reference>
<keyword evidence="8" id="KW-1185">Reference proteome</keyword>
<dbReference type="InterPro" id="IPR001647">
    <property type="entry name" value="HTH_TetR"/>
</dbReference>
<dbReference type="Gene3D" id="1.10.357.10">
    <property type="entry name" value="Tetracycline Repressor, domain 2"/>
    <property type="match status" value="1"/>
</dbReference>
<keyword evidence="3" id="KW-0804">Transcription</keyword>
<dbReference type="EMBL" id="BOSL01000002">
    <property type="protein sequence ID" value="GIP51927.1"/>
    <property type="molecule type" value="Genomic_DNA"/>
</dbReference>
<evidence type="ECO:0000313" key="8">
    <source>
        <dbReference type="Proteomes" id="UP000679992"/>
    </source>
</evidence>
<dbReference type="PROSITE" id="PS50977">
    <property type="entry name" value="HTH_TETR_2"/>
    <property type="match status" value="1"/>
</dbReference>
<name>A0ABQ4M8E7_9BACL</name>
<dbReference type="Proteomes" id="UP000679992">
    <property type="component" value="Unassembled WGS sequence"/>
</dbReference>
<sequence>MTPRTKEQNEQIRIRRMAQILKAAADVYLDKGMLMEIRDVAAEAGLGYGTVYHYYKNKADLLNDLLSQAIERAGKILGVSSVGAAAAAGGSGSIGRIRPIAAMPAGPKSCRELAGMLLASWADDHALYLACQLGADHFRTLPQAEAEQLSAAYREQVLLPLASLMSPADAATNGADSGHSPPDDPGPGRQAEWLLAALAGCALPSIRRGTLHKEAEQIIRFLF</sequence>
<evidence type="ECO:0000256" key="2">
    <source>
        <dbReference type="ARBA" id="ARBA00023125"/>
    </source>
</evidence>
<proteinExistence type="predicted"/>
<accession>A0ABQ4M8E7</accession>
<evidence type="ECO:0000256" key="3">
    <source>
        <dbReference type="ARBA" id="ARBA00023163"/>
    </source>
</evidence>
<dbReference type="PRINTS" id="PR00455">
    <property type="entry name" value="HTHTETR"/>
</dbReference>
<dbReference type="PANTHER" id="PTHR30055">
    <property type="entry name" value="HTH-TYPE TRANSCRIPTIONAL REGULATOR RUTR"/>
    <property type="match status" value="1"/>
</dbReference>
<feature type="region of interest" description="Disordered" evidence="5">
    <location>
        <begin position="169"/>
        <end position="189"/>
    </location>
</feature>
<evidence type="ECO:0000256" key="5">
    <source>
        <dbReference type="SAM" id="MobiDB-lite"/>
    </source>
</evidence>
<dbReference type="PANTHER" id="PTHR30055:SF234">
    <property type="entry name" value="HTH-TYPE TRANSCRIPTIONAL REGULATOR BETI"/>
    <property type="match status" value="1"/>
</dbReference>
<dbReference type="Pfam" id="PF00440">
    <property type="entry name" value="TetR_N"/>
    <property type="match status" value="1"/>
</dbReference>
<comment type="caution">
    <text evidence="7">The sequence shown here is derived from an EMBL/GenBank/DDBJ whole genome shotgun (WGS) entry which is preliminary data.</text>
</comment>
<dbReference type="InterPro" id="IPR050109">
    <property type="entry name" value="HTH-type_TetR-like_transc_reg"/>
</dbReference>
<keyword evidence="2 4" id="KW-0238">DNA-binding</keyword>
<evidence type="ECO:0000256" key="4">
    <source>
        <dbReference type="PROSITE-ProRule" id="PRU00335"/>
    </source>
</evidence>